<dbReference type="AlphaFoldDB" id="A0A1N7PU63"/>
<dbReference type="STRING" id="477680.SAMN05421788_10460"/>
<protein>
    <submittedName>
        <fullName evidence="2">GLPGLI family protein</fullName>
    </submittedName>
</protein>
<dbReference type="NCBIfam" id="TIGR01200">
    <property type="entry name" value="GLPGLI"/>
    <property type="match status" value="1"/>
</dbReference>
<sequence>MNAKQYMLLVILLCGTWHSQAQQPLYLTAGKIEFEKKVNMYAQMEGEDDEWVQVIKKNMSQFRVTYHNLLFNGDSILYTPGRSNPDNSSMEFAPLGEDNIVFTNLTASQCVSQKKVYDERYLVKDSTRQIAWKLTNETRMIAGFECRRANALIMDSVYVVAFYTDAIIPAGGPESFNGLPGMILGVALPHDHVSWFATKVYAEAVPVKLLQAPAKGKASTNKTMQEELQTTMKRWGKYGQKNILAAML</sequence>
<reference evidence="3" key="1">
    <citation type="submission" date="2017-01" db="EMBL/GenBank/DDBJ databases">
        <authorList>
            <person name="Varghese N."/>
            <person name="Submissions S."/>
        </authorList>
    </citation>
    <scope>NUCLEOTIDE SEQUENCE [LARGE SCALE GENOMIC DNA]</scope>
    <source>
        <strain evidence="3">DSM 21054</strain>
    </source>
</reference>
<feature type="signal peptide" evidence="1">
    <location>
        <begin position="1"/>
        <end position="21"/>
    </location>
</feature>
<dbReference type="RefSeq" id="WP_076379809.1">
    <property type="nucleotide sequence ID" value="NZ_AP017422.1"/>
</dbReference>
<dbReference type="EMBL" id="FTOR01000004">
    <property type="protein sequence ID" value="SIT14183.1"/>
    <property type="molecule type" value="Genomic_DNA"/>
</dbReference>
<keyword evidence="3" id="KW-1185">Reference proteome</keyword>
<dbReference type="InterPro" id="IPR005901">
    <property type="entry name" value="GLPGLI"/>
</dbReference>
<accession>A0A1N7PU63</accession>
<evidence type="ECO:0000313" key="3">
    <source>
        <dbReference type="Proteomes" id="UP000186917"/>
    </source>
</evidence>
<dbReference type="Pfam" id="PF09697">
    <property type="entry name" value="Porph_ging"/>
    <property type="match status" value="1"/>
</dbReference>
<proteinExistence type="predicted"/>
<gene>
    <name evidence="2" type="ORF">SAMN05421788_10460</name>
</gene>
<evidence type="ECO:0000313" key="2">
    <source>
        <dbReference type="EMBL" id="SIT14183.1"/>
    </source>
</evidence>
<feature type="chain" id="PRO_5012613935" evidence="1">
    <location>
        <begin position="22"/>
        <end position="248"/>
    </location>
</feature>
<evidence type="ECO:0000256" key="1">
    <source>
        <dbReference type="SAM" id="SignalP"/>
    </source>
</evidence>
<organism evidence="2 3">
    <name type="scientific">Filimonas lacunae</name>
    <dbReference type="NCBI Taxonomy" id="477680"/>
    <lineage>
        <taxon>Bacteria</taxon>
        <taxon>Pseudomonadati</taxon>
        <taxon>Bacteroidota</taxon>
        <taxon>Chitinophagia</taxon>
        <taxon>Chitinophagales</taxon>
        <taxon>Chitinophagaceae</taxon>
        <taxon>Filimonas</taxon>
    </lineage>
</organism>
<dbReference type="Proteomes" id="UP000186917">
    <property type="component" value="Unassembled WGS sequence"/>
</dbReference>
<keyword evidence="1" id="KW-0732">Signal</keyword>
<name>A0A1N7PU63_9BACT</name>